<feature type="domain" description="ABC transporter" evidence="3">
    <location>
        <begin position="152"/>
        <end position="362"/>
    </location>
</feature>
<dbReference type="RefSeq" id="WP_152351158.1">
    <property type="nucleotide sequence ID" value="NZ_WBSN01000025.1"/>
</dbReference>
<accession>A0A7K3TJA5</accession>
<dbReference type="Gene3D" id="3.40.50.300">
    <property type="entry name" value="P-loop containing nucleotide triphosphate hydrolases"/>
    <property type="match status" value="1"/>
</dbReference>
<feature type="region of interest" description="Disordered" evidence="2">
    <location>
        <begin position="1"/>
        <end position="71"/>
    </location>
</feature>
<dbReference type="GO" id="GO:0005886">
    <property type="term" value="C:plasma membrane"/>
    <property type="evidence" value="ECO:0007669"/>
    <property type="project" value="TreeGrafter"/>
</dbReference>
<comment type="similarity">
    <text evidence="1">Belongs to the ABC transporter superfamily.</text>
</comment>
<proteinExistence type="inferred from homology"/>
<dbReference type="InterPro" id="IPR015854">
    <property type="entry name" value="ABC_transpr_LolD-like"/>
</dbReference>
<keyword evidence="5" id="KW-1185">Reference proteome</keyword>
<reference evidence="4 5" key="1">
    <citation type="submission" date="2019-10" db="EMBL/GenBank/DDBJ databases">
        <title>Bifidobacterium from non-human primates.</title>
        <authorList>
            <person name="Modesto M."/>
        </authorList>
    </citation>
    <scope>NUCLEOTIDE SEQUENCE [LARGE SCALE GENOMIC DNA]</scope>
    <source>
        <strain evidence="4 5">TREC</strain>
    </source>
</reference>
<keyword evidence="4" id="KW-0547">Nucleotide-binding</keyword>
<dbReference type="PANTHER" id="PTHR24220">
    <property type="entry name" value="IMPORT ATP-BINDING PROTEIN"/>
    <property type="match status" value="1"/>
</dbReference>
<dbReference type="GO" id="GO:0016887">
    <property type="term" value="F:ATP hydrolysis activity"/>
    <property type="evidence" value="ECO:0007669"/>
    <property type="project" value="InterPro"/>
</dbReference>
<dbReference type="GO" id="GO:0005524">
    <property type="term" value="F:ATP binding"/>
    <property type="evidence" value="ECO:0007669"/>
    <property type="project" value="UniProtKB-KW"/>
</dbReference>
<protein>
    <submittedName>
        <fullName evidence="4">ATP-binding cassette domain-containing protein</fullName>
    </submittedName>
</protein>
<sequence>MNDEHKHNDDDQEQHMTANDDKDIDKDLDQTIEDTEKAEEASAEADEATETADGGDGNRPAEAGDDQPAVPYGIVYDDAEEDHKPALDQTDALIAAALGLPADGAAKAAATKDAKPASAEKPAEAAPVMVASKIDKEISRKDSVVFSTYPTLAFKHVGYAYKKNGPKALDAVDLAFYDRRVYAVVPSSDEQRVTLLGLMTAMLRPTDGRVMFKSKDLEEITGNEFRGHFAGLVLQRNSLRGDLTALDNIVNAMEASGRNFLKPKPLIAEDLLEEVGFPSEHNGTPARELPDIYLRRVAIAKALSCEPAMIIADEPVAGLEDPTRGDIIALLRRIAHKENKTVVIVTTDADLAHDAADKIYTL</sequence>
<evidence type="ECO:0000256" key="2">
    <source>
        <dbReference type="SAM" id="MobiDB-lite"/>
    </source>
</evidence>
<name>A0A7K3TJA5_9BIFI</name>
<dbReference type="AlphaFoldDB" id="A0A7K3TJA5"/>
<gene>
    <name evidence="4" type="ORF">GFD22_06860</name>
</gene>
<dbReference type="EMBL" id="WHZY01000009">
    <property type="protein sequence ID" value="NEG78690.1"/>
    <property type="molecule type" value="Genomic_DNA"/>
</dbReference>
<evidence type="ECO:0000259" key="3">
    <source>
        <dbReference type="PROSITE" id="PS50893"/>
    </source>
</evidence>
<comment type="caution">
    <text evidence="4">The sequence shown here is derived from an EMBL/GenBank/DDBJ whole genome shotgun (WGS) entry which is preliminary data.</text>
</comment>
<dbReference type="Proteomes" id="UP000469763">
    <property type="component" value="Unassembled WGS sequence"/>
</dbReference>
<keyword evidence="4" id="KW-0067">ATP-binding</keyword>
<dbReference type="PROSITE" id="PS50893">
    <property type="entry name" value="ABC_TRANSPORTER_2"/>
    <property type="match status" value="1"/>
</dbReference>
<dbReference type="GO" id="GO:0022857">
    <property type="term" value="F:transmembrane transporter activity"/>
    <property type="evidence" value="ECO:0007669"/>
    <property type="project" value="TreeGrafter"/>
</dbReference>
<evidence type="ECO:0000313" key="5">
    <source>
        <dbReference type="Proteomes" id="UP000469763"/>
    </source>
</evidence>
<evidence type="ECO:0000256" key="1">
    <source>
        <dbReference type="ARBA" id="ARBA00005417"/>
    </source>
</evidence>
<dbReference type="InterPro" id="IPR027417">
    <property type="entry name" value="P-loop_NTPase"/>
</dbReference>
<dbReference type="Pfam" id="PF00005">
    <property type="entry name" value="ABC_tran"/>
    <property type="match status" value="1"/>
</dbReference>
<evidence type="ECO:0000313" key="4">
    <source>
        <dbReference type="EMBL" id="NEG78690.1"/>
    </source>
</evidence>
<dbReference type="InterPro" id="IPR003439">
    <property type="entry name" value="ABC_transporter-like_ATP-bd"/>
</dbReference>
<dbReference type="SUPFAM" id="SSF52540">
    <property type="entry name" value="P-loop containing nucleoside triphosphate hydrolases"/>
    <property type="match status" value="1"/>
</dbReference>
<dbReference type="PANTHER" id="PTHR24220:SF689">
    <property type="entry name" value="LIPOPROTEIN-RELEASING SYSTEM ATP-BINDING PROTEIN LOLD"/>
    <property type="match status" value="1"/>
</dbReference>
<feature type="compositionally biased region" description="Acidic residues" evidence="2">
    <location>
        <begin position="41"/>
        <end position="50"/>
    </location>
</feature>
<feature type="compositionally biased region" description="Basic and acidic residues" evidence="2">
    <location>
        <begin position="18"/>
        <end position="40"/>
    </location>
</feature>
<organism evidence="4 5">
    <name type="scientific">Bifidobacterium avesanii</name>
    <dbReference type="NCBI Taxonomy" id="1798157"/>
    <lineage>
        <taxon>Bacteria</taxon>
        <taxon>Bacillati</taxon>
        <taxon>Actinomycetota</taxon>
        <taxon>Actinomycetes</taxon>
        <taxon>Bifidobacteriales</taxon>
        <taxon>Bifidobacteriaceae</taxon>
        <taxon>Bifidobacterium</taxon>
    </lineage>
</organism>
<dbReference type="OrthoDB" id="3239808at2"/>